<evidence type="ECO:0000313" key="2">
    <source>
        <dbReference type="Proteomes" id="UP001522905"/>
    </source>
</evidence>
<dbReference type="Pfam" id="PF13743">
    <property type="entry name" value="Thioredoxin_5"/>
    <property type="match status" value="1"/>
</dbReference>
<comment type="caution">
    <text evidence="1">The sequence shown here is derived from an EMBL/GenBank/DDBJ whole genome shotgun (WGS) entry which is preliminary data.</text>
</comment>
<dbReference type="Gene3D" id="3.40.30.10">
    <property type="entry name" value="Glutaredoxin"/>
    <property type="match status" value="1"/>
</dbReference>
<dbReference type="Proteomes" id="UP001522905">
    <property type="component" value="Unassembled WGS sequence"/>
</dbReference>
<reference evidence="1 2" key="1">
    <citation type="submission" date="2021-11" db="EMBL/GenBank/DDBJ databases">
        <title>Comparative genomics of bee honey and flower isolates.</title>
        <authorList>
            <person name="Bechtner J.D."/>
            <person name="Gallus M.K."/>
            <person name="Ehrmann M."/>
        </authorList>
    </citation>
    <scope>NUCLEOTIDE SEQUENCE [LARGE SCALE GENOMIC DNA]</scope>
    <source>
        <strain evidence="1 2">M161</strain>
    </source>
</reference>
<dbReference type="RefSeq" id="WP_220728232.1">
    <property type="nucleotide sequence ID" value="NZ_BPLM01000005.1"/>
</dbReference>
<dbReference type="EMBL" id="JAJIAO010000003">
    <property type="protein sequence ID" value="MCK8624765.1"/>
    <property type="molecule type" value="Genomic_DNA"/>
</dbReference>
<organism evidence="1 2">
    <name type="scientific">Apilactobacillus xinyiensis</name>
    <dbReference type="NCBI Taxonomy" id="2841032"/>
    <lineage>
        <taxon>Bacteria</taxon>
        <taxon>Bacillati</taxon>
        <taxon>Bacillota</taxon>
        <taxon>Bacilli</taxon>
        <taxon>Lactobacillales</taxon>
        <taxon>Lactobacillaceae</taxon>
        <taxon>Apilactobacillus</taxon>
    </lineage>
</organism>
<sequence length="203" mass="24097">MFELFLFIDPLCKKCMKAENVVTNISNDLEYKFKFQFIPILNLKIISKTLKKMEKYDSNITINDVHNLYYQILLDYKAALFQGMKRGRTFLMYLQEELLFNNRTYSNDLVFSIAEKAKIDLEMFKEDRVSELAKKEIRKDQILVNQMNIKSPDSAVLFDCKKINSDGILLKDINYSILFKTCCREKIFDTKKYNNFCKLHVIK</sequence>
<dbReference type="SUPFAM" id="SSF52833">
    <property type="entry name" value="Thioredoxin-like"/>
    <property type="match status" value="1"/>
</dbReference>
<protein>
    <submittedName>
        <fullName evidence="1">DsbA family protein</fullName>
    </submittedName>
</protein>
<evidence type="ECO:0000313" key="1">
    <source>
        <dbReference type="EMBL" id="MCK8624765.1"/>
    </source>
</evidence>
<accession>A0ABT0I222</accession>
<proteinExistence type="predicted"/>
<gene>
    <name evidence="1" type="ORF">LNP07_04470</name>
</gene>
<keyword evidence="2" id="KW-1185">Reference proteome</keyword>
<dbReference type="InterPro" id="IPR036249">
    <property type="entry name" value="Thioredoxin-like_sf"/>
</dbReference>
<name>A0ABT0I222_9LACO</name>